<dbReference type="Gene3D" id="3.40.50.300">
    <property type="entry name" value="P-loop containing nucleotide triphosphate hydrolases"/>
    <property type="match status" value="1"/>
</dbReference>
<dbReference type="KEGG" id="dbr:Deba_0233"/>
<protein>
    <submittedName>
        <fullName evidence="1">DNA polymerase III, delta prime subunit</fullName>
    </submittedName>
</protein>
<dbReference type="HOGENOM" id="CLU_006229_4_0_7"/>
<evidence type="ECO:0000313" key="2">
    <source>
        <dbReference type="Proteomes" id="UP000009047"/>
    </source>
</evidence>
<dbReference type="RefSeq" id="WP_013257066.1">
    <property type="nucleotide sequence ID" value="NC_014365.1"/>
</dbReference>
<dbReference type="InterPro" id="IPR050238">
    <property type="entry name" value="DNA_Rep/Repair_Clamp_Loader"/>
</dbReference>
<dbReference type="Proteomes" id="UP000009047">
    <property type="component" value="Chromosome"/>
</dbReference>
<reference evidence="1 2" key="1">
    <citation type="journal article" date="2010" name="Stand. Genomic Sci.">
        <title>Complete genome sequence of Desulfarculus baarsii type strain (2st14).</title>
        <authorList>
            <person name="Sun H."/>
            <person name="Spring S."/>
            <person name="Lapidus A."/>
            <person name="Davenport K."/>
            <person name="Del Rio T.G."/>
            <person name="Tice H."/>
            <person name="Nolan M."/>
            <person name="Copeland A."/>
            <person name="Cheng J.F."/>
            <person name="Lucas S."/>
            <person name="Tapia R."/>
            <person name="Goodwin L."/>
            <person name="Pitluck S."/>
            <person name="Ivanova N."/>
            <person name="Pagani I."/>
            <person name="Mavromatis K."/>
            <person name="Ovchinnikova G."/>
            <person name="Pati A."/>
            <person name="Chen A."/>
            <person name="Palaniappan K."/>
            <person name="Hauser L."/>
            <person name="Chang Y.J."/>
            <person name="Jeffries C.D."/>
            <person name="Detter J.C."/>
            <person name="Han C."/>
            <person name="Rohde M."/>
            <person name="Brambilla E."/>
            <person name="Goker M."/>
            <person name="Woyke T."/>
            <person name="Bristow J."/>
            <person name="Eisen J.A."/>
            <person name="Markowitz V."/>
            <person name="Hugenholtz P."/>
            <person name="Kyrpides N.C."/>
            <person name="Klenk H.P."/>
            <person name="Land M."/>
        </authorList>
    </citation>
    <scope>NUCLEOTIDE SEQUENCE [LARGE SCALE GENOMIC DNA]</scope>
    <source>
        <strain evidence="2">ATCC 33931 / DSM 2075 / LMG 7858 / VKM B-1802 / 2st14</strain>
    </source>
</reference>
<gene>
    <name evidence="1" type="ordered locus">Deba_0233</name>
</gene>
<dbReference type="eggNOG" id="COG2812">
    <property type="taxonomic scope" value="Bacteria"/>
</dbReference>
<keyword evidence="2" id="KW-1185">Reference proteome</keyword>
<dbReference type="SUPFAM" id="SSF52540">
    <property type="entry name" value="P-loop containing nucleoside triphosphate hydrolases"/>
    <property type="match status" value="1"/>
</dbReference>
<evidence type="ECO:0000313" key="1">
    <source>
        <dbReference type="EMBL" id="ADK83610.1"/>
    </source>
</evidence>
<dbReference type="EMBL" id="CP002085">
    <property type="protein sequence ID" value="ADK83610.1"/>
    <property type="molecule type" value="Genomic_DNA"/>
</dbReference>
<dbReference type="PANTHER" id="PTHR11669">
    <property type="entry name" value="REPLICATION FACTOR C / DNA POLYMERASE III GAMMA-TAU SUBUNIT"/>
    <property type="match status" value="1"/>
</dbReference>
<dbReference type="PANTHER" id="PTHR11669:SF8">
    <property type="entry name" value="DNA POLYMERASE III SUBUNIT DELTA"/>
    <property type="match status" value="1"/>
</dbReference>
<dbReference type="Pfam" id="PF13177">
    <property type="entry name" value="DNA_pol3_delta2"/>
    <property type="match status" value="1"/>
</dbReference>
<accession>E1QG98</accession>
<sequence>MAFEGLLGQARVTAQLTAEMAAGKLAHAYLFCGPEGVGRATAALELFLALNCQGAADGGGLFGGAAQEDRPHPCRHCPACQRAQAWRHEELLLLQPPGEAASSQIKVEDVREAMAAMRFAPLGGATRMLLIRQAQQMNATAANALLKTLEEPPPRNIIVLTVGDPRELLPTIVSRCRKVNFAPLTEETIRQALLARGLDQAQASLRAAMGGGSLGRALCLDHEEQQRLLGRLRQALARPADALDDWALAEELVGQFRGAERIDRQGLADALDLLALDLRDQAVGALGKPELRLLPGPAAAPAATPPALVAAFGRLRQAQQEILANASPELAVTVMLQEMRALAAGRAFD</sequence>
<organism evidence="1 2">
    <name type="scientific">Desulfarculus baarsii (strain ATCC 33931 / DSM 2075 / LMG 7858 / VKM B-1802 / 2st14)</name>
    <dbReference type="NCBI Taxonomy" id="644282"/>
    <lineage>
        <taxon>Bacteria</taxon>
        <taxon>Pseudomonadati</taxon>
        <taxon>Thermodesulfobacteriota</taxon>
        <taxon>Desulfarculia</taxon>
        <taxon>Desulfarculales</taxon>
        <taxon>Desulfarculaceae</taxon>
        <taxon>Desulfarculus</taxon>
    </lineage>
</organism>
<dbReference type="STRING" id="644282.Deba_0233"/>
<name>E1QG98_DESB2</name>
<dbReference type="InterPro" id="IPR027417">
    <property type="entry name" value="P-loop_NTPase"/>
</dbReference>
<dbReference type="AlphaFoldDB" id="E1QG98"/>
<dbReference type="GO" id="GO:0006261">
    <property type="term" value="P:DNA-templated DNA replication"/>
    <property type="evidence" value="ECO:0007669"/>
    <property type="project" value="TreeGrafter"/>
</dbReference>
<proteinExistence type="predicted"/>